<protein>
    <submittedName>
        <fullName evidence="9">Sugar ABC transporter permease</fullName>
    </submittedName>
</protein>
<keyword evidence="3" id="KW-1003">Cell membrane</keyword>
<keyword evidence="6 7" id="KW-0472">Membrane</keyword>
<feature type="transmembrane region" description="Helical" evidence="7">
    <location>
        <begin position="144"/>
        <end position="165"/>
    </location>
</feature>
<evidence type="ECO:0000256" key="6">
    <source>
        <dbReference type="ARBA" id="ARBA00023136"/>
    </source>
</evidence>
<feature type="domain" description="ABC transmembrane type-1" evidence="8">
    <location>
        <begin position="107"/>
        <end position="323"/>
    </location>
</feature>
<dbReference type="GO" id="GO:0055085">
    <property type="term" value="P:transmembrane transport"/>
    <property type="evidence" value="ECO:0007669"/>
    <property type="project" value="InterPro"/>
</dbReference>
<reference evidence="9 10" key="1">
    <citation type="journal article" date="2021" name="Microbiol. Resour. Announc.">
        <title>Complete Genome Sequences of Three Human Oral Treponema parvum Isolates.</title>
        <authorList>
            <person name="Zeng H."/>
            <person name="Watt R.M."/>
        </authorList>
    </citation>
    <scope>NUCLEOTIDE SEQUENCE [LARGE SCALE GENOMIC DNA]</scope>
    <source>
        <strain evidence="9 10">ATCC 700770</strain>
    </source>
</reference>
<gene>
    <name evidence="9" type="ORF">HRQ91_02340</name>
</gene>
<keyword evidence="2 7" id="KW-0813">Transport</keyword>
<name>A0A975F5N6_9SPIR</name>
<keyword evidence="5 7" id="KW-1133">Transmembrane helix</keyword>
<evidence type="ECO:0000256" key="7">
    <source>
        <dbReference type="RuleBase" id="RU363032"/>
    </source>
</evidence>
<dbReference type="Proteomes" id="UP000671908">
    <property type="component" value="Chromosome"/>
</dbReference>
<dbReference type="PANTHER" id="PTHR30193:SF37">
    <property type="entry name" value="INNER MEMBRANE ABC TRANSPORTER PERMEASE PROTEIN YCJO"/>
    <property type="match status" value="1"/>
</dbReference>
<evidence type="ECO:0000256" key="4">
    <source>
        <dbReference type="ARBA" id="ARBA00022692"/>
    </source>
</evidence>
<dbReference type="KEGG" id="tpav:HRQ91_02340"/>
<dbReference type="InterPro" id="IPR000515">
    <property type="entry name" value="MetI-like"/>
</dbReference>
<evidence type="ECO:0000313" key="9">
    <source>
        <dbReference type="EMBL" id="QTQ15095.1"/>
    </source>
</evidence>
<comment type="similarity">
    <text evidence="7">Belongs to the binding-protein-dependent transport system permease family.</text>
</comment>
<dbReference type="GO" id="GO:0005886">
    <property type="term" value="C:plasma membrane"/>
    <property type="evidence" value="ECO:0007669"/>
    <property type="project" value="UniProtKB-SubCell"/>
</dbReference>
<accession>A0A975F5N6</accession>
<evidence type="ECO:0000313" key="10">
    <source>
        <dbReference type="Proteomes" id="UP000671908"/>
    </source>
</evidence>
<evidence type="ECO:0000256" key="3">
    <source>
        <dbReference type="ARBA" id="ARBA00022475"/>
    </source>
</evidence>
<dbReference type="InterPro" id="IPR035906">
    <property type="entry name" value="MetI-like_sf"/>
</dbReference>
<dbReference type="AlphaFoldDB" id="A0A975F5N6"/>
<dbReference type="PANTHER" id="PTHR30193">
    <property type="entry name" value="ABC TRANSPORTER PERMEASE PROTEIN"/>
    <property type="match status" value="1"/>
</dbReference>
<feature type="transmembrane region" description="Helical" evidence="7">
    <location>
        <begin position="111"/>
        <end position="132"/>
    </location>
</feature>
<keyword evidence="4 7" id="KW-0812">Transmembrane</keyword>
<proteinExistence type="inferred from homology"/>
<feature type="transmembrane region" description="Helical" evidence="7">
    <location>
        <begin position="197"/>
        <end position="219"/>
    </location>
</feature>
<dbReference type="Gene3D" id="1.10.3720.10">
    <property type="entry name" value="MetI-like"/>
    <property type="match status" value="1"/>
</dbReference>
<dbReference type="CDD" id="cd06261">
    <property type="entry name" value="TM_PBP2"/>
    <property type="match status" value="1"/>
</dbReference>
<feature type="transmembrane region" description="Helical" evidence="7">
    <location>
        <begin position="300"/>
        <end position="324"/>
    </location>
</feature>
<organism evidence="9 10">
    <name type="scientific">Treponema parvum</name>
    <dbReference type="NCBI Taxonomy" id="138851"/>
    <lineage>
        <taxon>Bacteria</taxon>
        <taxon>Pseudomonadati</taxon>
        <taxon>Spirochaetota</taxon>
        <taxon>Spirochaetia</taxon>
        <taxon>Spirochaetales</taxon>
        <taxon>Treponemataceae</taxon>
        <taxon>Treponema</taxon>
    </lineage>
</organism>
<dbReference type="InterPro" id="IPR051393">
    <property type="entry name" value="ABC_transporter_permease"/>
</dbReference>
<sequence>MRRFEKAGFIGVCILRFCIKCVQILPHKEERLAGVYNSKSNRTKEILFVIACLVPGFLIYGTYNLLGIVKTFHYSLLSWTGISDVRPFIGLENYFKLVKDPSMMVAIRNNLILVVTSICIQLPCALLIAMALNSKIKGTKFFRTVFFLPMLFSTVATGIMWQLFYDPMFGILAYLMKFLGLGSKVIGFLADTRTAMPAVLFVICWQFIPFYMIILKAGLANIPAELYEAARIDGANRWQCFVHVTLPMIAPTLRTSAVMSMVGSLKYFDLIYIMTGGGPNGASELMATYMYKKGFVEFSMGYASSIAGTMFIICFIFACCFLYLTQEHKEKIKKEKAHA</sequence>
<dbReference type="SUPFAM" id="SSF161098">
    <property type="entry name" value="MetI-like"/>
    <property type="match status" value="1"/>
</dbReference>
<evidence type="ECO:0000256" key="2">
    <source>
        <dbReference type="ARBA" id="ARBA00022448"/>
    </source>
</evidence>
<dbReference type="PROSITE" id="PS50928">
    <property type="entry name" value="ABC_TM1"/>
    <property type="match status" value="1"/>
</dbReference>
<keyword evidence="10" id="KW-1185">Reference proteome</keyword>
<comment type="subcellular location">
    <subcellularLocation>
        <location evidence="1 7">Cell membrane</location>
        <topology evidence="1 7">Multi-pass membrane protein</topology>
    </subcellularLocation>
</comment>
<feature type="transmembrane region" description="Helical" evidence="7">
    <location>
        <begin position="171"/>
        <end position="190"/>
    </location>
</feature>
<evidence type="ECO:0000256" key="1">
    <source>
        <dbReference type="ARBA" id="ARBA00004651"/>
    </source>
</evidence>
<dbReference type="EMBL" id="CP054142">
    <property type="protein sequence ID" value="QTQ15095.1"/>
    <property type="molecule type" value="Genomic_DNA"/>
</dbReference>
<evidence type="ECO:0000259" key="8">
    <source>
        <dbReference type="PROSITE" id="PS50928"/>
    </source>
</evidence>
<evidence type="ECO:0000256" key="5">
    <source>
        <dbReference type="ARBA" id="ARBA00022989"/>
    </source>
</evidence>
<feature type="transmembrane region" description="Helical" evidence="7">
    <location>
        <begin position="46"/>
        <end position="69"/>
    </location>
</feature>
<dbReference type="Pfam" id="PF00528">
    <property type="entry name" value="BPD_transp_1"/>
    <property type="match status" value="1"/>
</dbReference>